<dbReference type="NCBIfam" id="TIGR02188">
    <property type="entry name" value="Ac_CoA_lig_AcsA"/>
    <property type="match status" value="1"/>
</dbReference>
<gene>
    <name evidence="11" type="ordered locus">Rcas_3935</name>
</gene>
<sequence>MSIDVVEPKTISQFEDEQGIYQPAPHIVEQANITAYMRSKGFSTWEELYQWSIEHPHLFWADMANRLEWYEPWEKVLDDSNKPFYKWFVGGKFNIVHNAIDRHLKTARRNKQALIWEGEDGSYRAFSYFGINREVSKFANVLKSMGVQPGDIVSIYMPRIPELVFAMLACAKIGAAHSVIYGGFSVEALRERIADAQSKVLITADGGYMRGKIVELKKIADEAMGHSPSIQTCIVVRRTGHNVEMQAGRDYWWHDLMSLPIATARCETVPVDAEHPLYILYTSGSTGKPKGVVHVHGGYAVYIASTLYFTFDIKEEDRYWCAADPGWVTGHSYIVYGPLIEGATSFMYEGAPNYPYPNRWWSLVEKYGINILYTAPTAIRGLMRFGDAWPNRHDLSSLRLLGSVGEPINPEAWRWFYNVIGKGRCPIMDTWWQTETGGFMITPNPTTPLKPGSATRPFLGIQADVVDEQGHSKGANEDGLLVIKSPWPGMMRTILRDPDRYVNQYWNSDPRGMYTAGDSARKDEDGYFWIIGRIDDVIKVSGYRLGTAEIESALVSHPAVSEAAAIGLPHEVKGTAIHCFVILRAGIEETPALEDELKAHVAREMGPIARPESIKFVSMLPKTRSGKIMRRVLKAQALGQDPGDLSTLEG</sequence>
<proteinExistence type="inferred from homology"/>
<evidence type="ECO:0000256" key="3">
    <source>
        <dbReference type="ARBA" id="ARBA00022598"/>
    </source>
</evidence>
<accession>A7NQX2</accession>
<feature type="domain" description="AMP-binding enzyme C-terminal" evidence="9">
    <location>
        <begin position="549"/>
        <end position="627"/>
    </location>
</feature>
<dbReference type="Pfam" id="PF13193">
    <property type="entry name" value="AMP-binding_C"/>
    <property type="match status" value="1"/>
</dbReference>
<keyword evidence="5" id="KW-0067">ATP-binding</keyword>
<evidence type="ECO:0000259" key="9">
    <source>
        <dbReference type="Pfam" id="PF13193"/>
    </source>
</evidence>
<dbReference type="RefSeq" id="WP_012122391.1">
    <property type="nucleotide sequence ID" value="NC_009767.1"/>
</dbReference>
<comment type="similarity">
    <text evidence="1">Belongs to the ATP-dependent AMP-binding enzyme family.</text>
</comment>
<dbReference type="FunFam" id="3.40.50.12780:FF:000001">
    <property type="entry name" value="Acetyl-coenzyme A synthetase"/>
    <property type="match status" value="1"/>
</dbReference>
<dbReference type="GO" id="GO:0016208">
    <property type="term" value="F:AMP binding"/>
    <property type="evidence" value="ECO:0007669"/>
    <property type="project" value="InterPro"/>
</dbReference>
<dbReference type="InterPro" id="IPR020845">
    <property type="entry name" value="AMP-binding_CS"/>
</dbReference>
<name>A7NQX2_ROSCS</name>
<keyword evidence="3 11" id="KW-0436">Ligase</keyword>
<evidence type="ECO:0000313" key="12">
    <source>
        <dbReference type="Proteomes" id="UP000000263"/>
    </source>
</evidence>
<dbReference type="GO" id="GO:0005524">
    <property type="term" value="F:ATP binding"/>
    <property type="evidence" value="ECO:0007669"/>
    <property type="project" value="UniProtKB-KW"/>
</dbReference>
<dbReference type="GO" id="GO:0003987">
    <property type="term" value="F:acetate-CoA ligase activity"/>
    <property type="evidence" value="ECO:0007669"/>
    <property type="project" value="UniProtKB-UniRule"/>
</dbReference>
<evidence type="ECO:0000259" key="8">
    <source>
        <dbReference type="Pfam" id="PF00501"/>
    </source>
</evidence>
<dbReference type="CDD" id="cd05966">
    <property type="entry name" value="ACS"/>
    <property type="match status" value="1"/>
</dbReference>
<dbReference type="InterPro" id="IPR042099">
    <property type="entry name" value="ANL_N_sf"/>
</dbReference>
<dbReference type="PROSITE" id="PS00455">
    <property type="entry name" value="AMP_BINDING"/>
    <property type="match status" value="1"/>
</dbReference>
<evidence type="ECO:0000259" key="10">
    <source>
        <dbReference type="Pfam" id="PF16177"/>
    </source>
</evidence>
<protein>
    <recommendedName>
        <fullName evidence="2 7">Acetate--CoA ligase</fullName>
        <ecNumber evidence="2 7">6.2.1.1</ecNumber>
    </recommendedName>
</protein>
<evidence type="ECO:0000256" key="6">
    <source>
        <dbReference type="ARBA" id="ARBA00022990"/>
    </source>
</evidence>
<dbReference type="GO" id="GO:0019427">
    <property type="term" value="P:acetyl-CoA biosynthetic process from acetate"/>
    <property type="evidence" value="ECO:0007669"/>
    <property type="project" value="UniProtKB-UniRule"/>
</dbReference>
<dbReference type="EC" id="6.2.1.1" evidence="2 7"/>
<dbReference type="PANTHER" id="PTHR24095:SF14">
    <property type="entry name" value="ACETYL-COENZYME A SYNTHETASE 1"/>
    <property type="match status" value="1"/>
</dbReference>
<dbReference type="KEGG" id="rca:Rcas_3935"/>
<dbReference type="Pfam" id="PF16177">
    <property type="entry name" value="ACAS_N"/>
    <property type="match status" value="1"/>
</dbReference>
<evidence type="ECO:0000256" key="4">
    <source>
        <dbReference type="ARBA" id="ARBA00022741"/>
    </source>
</evidence>
<evidence type="ECO:0000256" key="7">
    <source>
        <dbReference type="NCBIfam" id="TIGR02188"/>
    </source>
</evidence>
<dbReference type="NCBIfam" id="NF001208">
    <property type="entry name" value="PRK00174.1"/>
    <property type="match status" value="1"/>
</dbReference>
<dbReference type="EMBL" id="CP000804">
    <property type="protein sequence ID" value="ABU59968.1"/>
    <property type="molecule type" value="Genomic_DNA"/>
</dbReference>
<evidence type="ECO:0000313" key="11">
    <source>
        <dbReference type="EMBL" id="ABU59968.1"/>
    </source>
</evidence>
<feature type="domain" description="AMP-dependent synthetase/ligase" evidence="8">
    <location>
        <begin position="108"/>
        <end position="493"/>
    </location>
</feature>
<dbReference type="InterPro" id="IPR011904">
    <property type="entry name" value="Ac_CoA_lig"/>
</dbReference>
<dbReference type="STRING" id="383372.Rcas_3935"/>
<dbReference type="InterPro" id="IPR000873">
    <property type="entry name" value="AMP-dep_synth/lig_dom"/>
</dbReference>
<dbReference type="Gene3D" id="3.40.50.12780">
    <property type="entry name" value="N-terminal domain of ligase-like"/>
    <property type="match status" value="1"/>
</dbReference>
<dbReference type="HOGENOM" id="CLU_000022_3_6_0"/>
<organism evidence="11 12">
    <name type="scientific">Roseiflexus castenholzii (strain DSM 13941 / HLO8)</name>
    <dbReference type="NCBI Taxonomy" id="383372"/>
    <lineage>
        <taxon>Bacteria</taxon>
        <taxon>Bacillati</taxon>
        <taxon>Chloroflexota</taxon>
        <taxon>Chloroflexia</taxon>
        <taxon>Chloroflexales</taxon>
        <taxon>Roseiflexineae</taxon>
        <taxon>Roseiflexaceae</taxon>
        <taxon>Roseiflexus</taxon>
    </lineage>
</organism>
<dbReference type="InterPro" id="IPR025110">
    <property type="entry name" value="AMP-bd_C"/>
</dbReference>
<evidence type="ECO:0000256" key="2">
    <source>
        <dbReference type="ARBA" id="ARBA00013275"/>
    </source>
</evidence>
<reference evidence="11 12" key="1">
    <citation type="submission" date="2007-08" db="EMBL/GenBank/DDBJ databases">
        <title>Complete sequence of Roseiflexus castenholzii DSM 13941.</title>
        <authorList>
            <consortium name="US DOE Joint Genome Institute"/>
            <person name="Copeland A."/>
            <person name="Lucas S."/>
            <person name="Lapidus A."/>
            <person name="Barry K."/>
            <person name="Glavina del Rio T."/>
            <person name="Dalin E."/>
            <person name="Tice H."/>
            <person name="Pitluck S."/>
            <person name="Thompson L.S."/>
            <person name="Brettin T."/>
            <person name="Bruce D."/>
            <person name="Detter J.C."/>
            <person name="Han C."/>
            <person name="Tapia R."/>
            <person name="Schmutz J."/>
            <person name="Larimer F."/>
            <person name="Land M."/>
            <person name="Hauser L."/>
            <person name="Kyrpides N."/>
            <person name="Mikhailova N."/>
            <person name="Bryant D.A."/>
            <person name="Hanada S."/>
            <person name="Tsukatani Y."/>
            <person name="Richardson P."/>
        </authorList>
    </citation>
    <scope>NUCLEOTIDE SEQUENCE [LARGE SCALE GENOMIC DNA]</scope>
    <source>
        <strain evidence="12">DSM 13941 / HLO8</strain>
    </source>
</reference>
<dbReference type="Gene3D" id="3.30.300.30">
    <property type="match status" value="1"/>
</dbReference>
<dbReference type="AlphaFoldDB" id="A7NQX2"/>
<feature type="domain" description="Acetyl-coenzyme A synthetase N-terminal" evidence="10">
    <location>
        <begin position="46"/>
        <end position="99"/>
    </location>
</feature>
<dbReference type="Proteomes" id="UP000000263">
    <property type="component" value="Chromosome"/>
</dbReference>
<keyword evidence="4" id="KW-0547">Nucleotide-binding</keyword>
<dbReference type="GO" id="GO:0005829">
    <property type="term" value="C:cytosol"/>
    <property type="evidence" value="ECO:0007669"/>
    <property type="project" value="TreeGrafter"/>
</dbReference>
<dbReference type="OrthoDB" id="9778383at2"/>
<dbReference type="SUPFAM" id="SSF56801">
    <property type="entry name" value="Acetyl-CoA synthetase-like"/>
    <property type="match status" value="1"/>
</dbReference>
<evidence type="ECO:0000256" key="1">
    <source>
        <dbReference type="ARBA" id="ARBA00006432"/>
    </source>
</evidence>
<dbReference type="PANTHER" id="PTHR24095">
    <property type="entry name" value="ACETYL-COENZYME A SYNTHETASE"/>
    <property type="match status" value="1"/>
</dbReference>
<dbReference type="InterPro" id="IPR045851">
    <property type="entry name" value="AMP-bd_C_sf"/>
</dbReference>
<keyword evidence="12" id="KW-1185">Reference proteome</keyword>
<dbReference type="Pfam" id="PF00501">
    <property type="entry name" value="AMP-binding"/>
    <property type="match status" value="1"/>
</dbReference>
<keyword evidence="6" id="KW-0007">Acetylation</keyword>
<evidence type="ECO:0000256" key="5">
    <source>
        <dbReference type="ARBA" id="ARBA00022840"/>
    </source>
</evidence>
<dbReference type="InterPro" id="IPR032387">
    <property type="entry name" value="ACAS_N"/>
</dbReference>
<dbReference type="eggNOG" id="COG0365">
    <property type="taxonomic scope" value="Bacteria"/>
</dbReference>